<gene>
    <name evidence="1" type="ORF">L2E82_17097</name>
</gene>
<dbReference type="EMBL" id="CM042011">
    <property type="protein sequence ID" value="KAI3767016.1"/>
    <property type="molecule type" value="Genomic_DNA"/>
</dbReference>
<dbReference type="Proteomes" id="UP001055811">
    <property type="component" value="Linkage Group LG03"/>
</dbReference>
<evidence type="ECO:0000313" key="2">
    <source>
        <dbReference type="Proteomes" id="UP001055811"/>
    </source>
</evidence>
<sequence>MVVDAGLPLSFWAEAVNTACYTQKRSIIVKRHGKTAYEVLKGQSPDISYFHAFGCACFILKQGEQQSKFEAKSNDGIFLGYSAVSKAFRIFNVNKRKHSVLEELLSPISSSPVESCPVPTVLSSTDDPSSSFSADMTPHESHSPNDLSPGPSASPEAHSDVSAPLINVKYEEPSHSQHIPTVKDHPITQVIGDVTSGVRTRRQVSSSFCLYVNFVSLVEPKKMDDTLLDADWIKAMQDELHEFERHKVWTLVPLPQGKTITGTRWVFRNKMDEDGIVIRNKARLVAQGFTQMEGLDFYLKQPPGFCNDAFPDHVYRLEKAVYGLKQAPRAWYDTLGSYHLGKGYHRGAIDNTPFIKRSGDDIILAQVYVDDIIFGSTNDKLSEEFAAVMSSKFETSMMGEPSFFLGLQVKQSSHAIFISQSKYLQDMLKEFSFSKCKPAKTPMSSLVSLCADPTGVDVNASSYRGMIASLLYLTASHPDIVFATNMCTRFQAKPKESHLNAVKRIFRYLKHTTSLGLWYSCESSFDLVGFTDSDFAGCSLDRKSTSGGCQLLGNRLISWSSKKQSSVACSTAEAKYVAVGRCCAQVLWIQNQLIDYGFSLTRTPICCDNTSAILISQNLVQHSKTKHIDVRHHFIRDIIQKENIELLYILIEQQLADIFTKPLDE</sequence>
<evidence type="ECO:0000313" key="1">
    <source>
        <dbReference type="EMBL" id="KAI3767016.1"/>
    </source>
</evidence>
<name>A0ACB9F7T5_CICIN</name>
<reference evidence="2" key="1">
    <citation type="journal article" date="2022" name="Mol. Ecol. Resour.">
        <title>The genomes of chicory, endive, great burdock and yacon provide insights into Asteraceae palaeo-polyploidization history and plant inulin production.</title>
        <authorList>
            <person name="Fan W."/>
            <person name="Wang S."/>
            <person name="Wang H."/>
            <person name="Wang A."/>
            <person name="Jiang F."/>
            <person name="Liu H."/>
            <person name="Zhao H."/>
            <person name="Xu D."/>
            <person name="Zhang Y."/>
        </authorList>
    </citation>
    <scope>NUCLEOTIDE SEQUENCE [LARGE SCALE GENOMIC DNA]</scope>
    <source>
        <strain evidence="2">cv. Punajuju</strain>
    </source>
</reference>
<protein>
    <submittedName>
        <fullName evidence="1">Uncharacterized protein</fullName>
    </submittedName>
</protein>
<organism evidence="1 2">
    <name type="scientific">Cichorium intybus</name>
    <name type="common">Chicory</name>
    <dbReference type="NCBI Taxonomy" id="13427"/>
    <lineage>
        <taxon>Eukaryota</taxon>
        <taxon>Viridiplantae</taxon>
        <taxon>Streptophyta</taxon>
        <taxon>Embryophyta</taxon>
        <taxon>Tracheophyta</taxon>
        <taxon>Spermatophyta</taxon>
        <taxon>Magnoliopsida</taxon>
        <taxon>eudicotyledons</taxon>
        <taxon>Gunneridae</taxon>
        <taxon>Pentapetalae</taxon>
        <taxon>asterids</taxon>
        <taxon>campanulids</taxon>
        <taxon>Asterales</taxon>
        <taxon>Asteraceae</taxon>
        <taxon>Cichorioideae</taxon>
        <taxon>Cichorieae</taxon>
        <taxon>Cichoriinae</taxon>
        <taxon>Cichorium</taxon>
    </lineage>
</organism>
<proteinExistence type="predicted"/>
<accession>A0ACB9F7T5</accession>
<keyword evidence="2" id="KW-1185">Reference proteome</keyword>
<reference evidence="1 2" key="2">
    <citation type="journal article" date="2022" name="Mol. Ecol. Resour.">
        <title>The genomes of chicory, endive, great burdock and yacon provide insights into Asteraceae paleo-polyploidization history and plant inulin production.</title>
        <authorList>
            <person name="Fan W."/>
            <person name="Wang S."/>
            <person name="Wang H."/>
            <person name="Wang A."/>
            <person name="Jiang F."/>
            <person name="Liu H."/>
            <person name="Zhao H."/>
            <person name="Xu D."/>
            <person name="Zhang Y."/>
        </authorList>
    </citation>
    <scope>NUCLEOTIDE SEQUENCE [LARGE SCALE GENOMIC DNA]</scope>
    <source>
        <strain evidence="2">cv. Punajuju</strain>
        <tissue evidence="1">Leaves</tissue>
    </source>
</reference>
<comment type="caution">
    <text evidence="1">The sequence shown here is derived from an EMBL/GenBank/DDBJ whole genome shotgun (WGS) entry which is preliminary data.</text>
</comment>